<dbReference type="RefSeq" id="WP_184791425.1">
    <property type="nucleotide sequence ID" value="NZ_BONT01000069.1"/>
</dbReference>
<proteinExistence type="predicted"/>
<protein>
    <submittedName>
        <fullName evidence="1">Uncharacterized protein</fullName>
    </submittedName>
</protein>
<organism evidence="1 2">
    <name type="scientific">Phytomonospora endophytica</name>
    <dbReference type="NCBI Taxonomy" id="714109"/>
    <lineage>
        <taxon>Bacteria</taxon>
        <taxon>Bacillati</taxon>
        <taxon>Actinomycetota</taxon>
        <taxon>Actinomycetes</taxon>
        <taxon>Micromonosporales</taxon>
        <taxon>Micromonosporaceae</taxon>
        <taxon>Phytomonospora</taxon>
    </lineage>
</organism>
<comment type="caution">
    <text evidence="1">The sequence shown here is derived from an EMBL/GenBank/DDBJ whole genome shotgun (WGS) entry which is preliminary data.</text>
</comment>
<evidence type="ECO:0000313" key="2">
    <source>
        <dbReference type="Proteomes" id="UP000548476"/>
    </source>
</evidence>
<evidence type="ECO:0000313" key="1">
    <source>
        <dbReference type="EMBL" id="MBB6038644.1"/>
    </source>
</evidence>
<dbReference type="Proteomes" id="UP000548476">
    <property type="component" value="Unassembled WGS sequence"/>
</dbReference>
<sequence>MTGKFHVNHSGMSSLTNKTLQLANVIVEVRNRTRKYARPDLLSAGSGLLIHELYPGVDTVYQQSERFGIRTGLMIGDLAGGVAASNSFYASGDARAGASFDGLIIDLGADNATAFAGQPKPDAKSTAYDLGCTWPEDPAIRDGAPQTSDAFKYEFNVLAGDILSISEDVAALCVLLFGRDPVEKFLKPFVGDWDQLYKAGVEFERYEQSVAKTGRNLQFLSNQIPVVWDGNAAGNAREHMLVLGQRVEQHAAHFKNAGTLLKQAAQDAYDAYGALSTAVKFIIDQMIPVANVASIVGKSVKFPAKYASKVAAARKEYDFSTKRYGLFDDIVKYSKGILNVHWDPGAMGIPDVVNPDRGGWFGKTKQGPYQPAK</sequence>
<accession>A0A841FS66</accession>
<name>A0A841FS66_9ACTN</name>
<dbReference type="EMBL" id="JACHGT010000017">
    <property type="protein sequence ID" value="MBB6038644.1"/>
    <property type="molecule type" value="Genomic_DNA"/>
</dbReference>
<reference evidence="1 2" key="1">
    <citation type="submission" date="2020-08" db="EMBL/GenBank/DDBJ databases">
        <title>Genomic Encyclopedia of Type Strains, Phase IV (KMG-IV): sequencing the most valuable type-strain genomes for metagenomic binning, comparative biology and taxonomic classification.</title>
        <authorList>
            <person name="Goeker M."/>
        </authorList>
    </citation>
    <scope>NUCLEOTIDE SEQUENCE [LARGE SCALE GENOMIC DNA]</scope>
    <source>
        <strain evidence="1 2">YIM 65646</strain>
    </source>
</reference>
<gene>
    <name evidence="1" type="ORF">HNR73_006530</name>
</gene>
<keyword evidence="2" id="KW-1185">Reference proteome</keyword>
<dbReference type="AlphaFoldDB" id="A0A841FS66"/>